<gene>
    <name evidence="1" type="ORF">GQX73_g4510</name>
</gene>
<name>A0A7C8ISD3_9PEZI</name>
<evidence type="ECO:0000313" key="1">
    <source>
        <dbReference type="EMBL" id="KAF2969058.1"/>
    </source>
</evidence>
<dbReference type="OrthoDB" id="4741371at2759"/>
<sequence>MSSELFVIPTFALAAQFPELDPIDLLQLVEAPVVRMAFYEFRYQFWDELQLDNQEFGVRPEILVNDKMVRLAIETFNLCPGGQNRRTGGIIGGGLPSDFTTTVNNPFAVFMTRIYSWATQEHLSLPISKSFVNPTLRNGILWGILGICLDLHSEGKFPAPLAPFPKKFEINCHEDFRQWKNGVSGSLGYDASWFPAWQEWRIRHDAFWDSESRNAFISFWAEWTAGEEGFCGLGERSPAAQCEKWVNTLRFVDPENPFRLWSRNHWTRHIVFTSPRGIDMNTGELLDTA</sequence>
<organism evidence="1 2">
    <name type="scientific">Xylaria multiplex</name>
    <dbReference type="NCBI Taxonomy" id="323545"/>
    <lineage>
        <taxon>Eukaryota</taxon>
        <taxon>Fungi</taxon>
        <taxon>Dikarya</taxon>
        <taxon>Ascomycota</taxon>
        <taxon>Pezizomycotina</taxon>
        <taxon>Sordariomycetes</taxon>
        <taxon>Xylariomycetidae</taxon>
        <taxon>Xylariales</taxon>
        <taxon>Xylariaceae</taxon>
        <taxon>Xylaria</taxon>
    </lineage>
</organism>
<dbReference type="EMBL" id="WUBL01000041">
    <property type="protein sequence ID" value="KAF2969058.1"/>
    <property type="molecule type" value="Genomic_DNA"/>
</dbReference>
<keyword evidence="2" id="KW-1185">Reference proteome</keyword>
<accession>A0A7C8ISD3</accession>
<proteinExistence type="predicted"/>
<dbReference type="InParanoid" id="A0A7C8ISD3"/>
<evidence type="ECO:0000313" key="2">
    <source>
        <dbReference type="Proteomes" id="UP000481858"/>
    </source>
</evidence>
<comment type="caution">
    <text evidence="1">The sequence shown here is derived from an EMBL/GenBank/DDBJ whole genome shotgun (WGS) entry which is preliminary data.</text>
</comment>
<protein>
    <submittedName>
        <fullName evidence="1">Uncharacterized protein</fullName>
    </submittedName>
</protein>
<dbReference type="AlphaFoldDB" id="A0A7C8ISD3"/>
<reference evidence="1 2" key="1">
    <citation type="submission" date="2019-12" db="EMBL/GenBank/DDBJ databases">
        <title>Draft genome sequence of the ascomycete Xylaria multiplex DSM 110363.</title>
        <authorList>
            <person name="Buettner E."/>
            <person name="Kellner H."/>
        </authorList>
    </citation>
    <scope>NUCLEOTIDE SEQUENCE [LARGE SCALE GENOMIC DNA]</scope>
    <source>
        <strain evidence="1 2">DSM 110363</strain>
    </source>
</reference>
<dbReference type="Proteomes" id="UP000481858">
    <property type="component" value="Unassembled WGS sequence"/>
</dbReference>